<dbReference type="GO" id="GO:0004315">
    <property type="term" value="F:3-oxoacyl-[acyl-carrier-protein] synthase activity"/>
    <property type="evidence" value="ECO:0007669"/>
    <property type="project" value="InterPro"/>
</dbReference>
<evidence type="ECO:0000313" key="6">
    <source>
        <dbReference type="EMBL" id="ADR01054.1"/>
    </source>
</evidence>
<gene>
    <name evidence="6" type="primary">noc-11</name>
</gene>
<dbReference type="PANTHER" id="PTHR43775">
    <property type="entry name" value="FATTY ACID SYNTHASE"/>
    <property type="match status" value="1"/>
</dbReference>
<dbReference type="InterPro" id="IPR036299">
    <property type="entry name" value="Polyketide_synth_docking_sf"/>
</dbReference>
<dbReference type="PANTHER" id="PTHR43775:SF51">
    <property type="entry name" value="INACTIVE PHENOLPHTHIOCEROL SYNTHESIS POLYKETIDE SYNTHASE TYPE I PKS1-RELATED"/>
    <property type="match status" value="1"/>
</dbReference>
<accession>E5DUF0</accession>
<evidence type="ECO:0000259" key="5">
    <source>
        <dbReference type="PROSITE" id="PS52004"/>
    </source>
</evidence>
<dbReference type="GO" id="GO:0004312">
    <property type="term" value="F:fatty acid synthase activity"/>
    <property type="evidence" value="ECO:0007669"/>
    <property type="project" value="TreeGrafter"/>
</dbReference>
<dbReference type="SUPFAM" id="SSF101173">
    <property type="entry name" value="Docking domain B of the erythromycin polyketide synthase (DEBS)"/>
    <property type="match status" value="1"/>
</dbReference>
<organism evidence="6">
    <name type="scientific">Nocardia sp. ATCC 202099</name>
    <dbReference type="NCBI Taxonomy" id="930400"/>
    <lineage>
        <taxon>Bacteria</taxon>
        <taxon>Bacillati</taxon>
        <taxon>Actinomycetota</taxon>
        <taxon>Actinomycetes</taxon>
        <taxon>Mycobacteriales</taxon>
        <taxon>Nocardiaceae</taxon>
        <taxon>Nocardia</taxon>
    </lineage>
</organism>
<dbReference type="Pfam" id="PF00109">
    <property type="entry name" value="ketoacyl-synt"/>
    <property type="match status" value="1"/>
</dbReference>
<feature type="domain" description="Ketosynthase family 3 (KS3)" evidence="5">
    <location>
        <begin position="30"/>
        <end position="445"/>
    </location>
</feature>
<proteinExistence type="inferred from homology"/>
<dbReference type="InterPro" id="IPR020841">
    <property type="entry name" value="PKS_Beta-ketoAc_synthase_dom"/>
</dbReference>
<comment type="similarity">
    <text evidence="4">Belongs to the thiolase-like superfamily. Beta-ketoacyl-ACP synthases family.</text>
</comment>
<sequence>MENEGKLRDYLRRAVSELQEARDKLRDVQGAPIAIVGMACRFPGGVGTPEQLWELVASGGDAIGEFPRDRGWDVDGLFDPEPGLPGRYYARGGGFLHDAPGFDAGFFGVSPREALAMDPQQRLLLETAWESLERSGIDPRSLRGTATGVYAGLMGHRGQRYGLGADEQGGEGFGVTGGAASVASGRVSYTLGLEGPSMTVDTACSSSLVAVHLAVQALRRGECGLALAGGATVMPTPDTFIEFSRQRGLSADGRCKAFAAAADGTGWSEGAGFVVLERLSDALANGHPVLAVVRGSAVNSDGASNGLTAPNGPSQQRVIRQALADAGLSPSEVDLVDAHGTGTRLGDPIEAQALLAAYGQEREEPLRLGSFKSNVGHTQAAAGVGGVIKLVMALRNGVMPKTLHVDAPSQAVDWSAGAVSLLTEARPWPELGRPRRAAVSGFGIH</sequence>
<dbReference type="Pfam" id="PF02801">
    <property type="entry name" value="Ketoacyl-synt_C"/>
    <property type="match status" value="1"/>
</dbReference>
<dbReference type="SMART" id="SM00825">
    <property type="entry name" value="PKS_KS"/>
    <property type="match status" value="1"/>
</dbReference>
<keyword evidence="2 4" id="KW-0808">Transferase</keyword>
<evidence type="ECO:0000256" key="3">
    <source>
        <dbReference type="ARBA" id="ARBA00023268"/>
    </source>
</evidence>
<dbReference type="PROSITE" id="PS00606">
    <property type="entry name" value="KS3_1"/>
    <property type="match status" value="1"/>
</dbReference>
<evidence type="ECO:0000256" key="4">
    <source>
        <dbReference type="RuleBase" id="RU003694"/>
    </source>
</evidence>
<dbReference type="InterPro" id="IPR015083">
    <property type="entry name" value="NorB/c/GfsB-D-like_docking"/>
</dbReference>
<dbReference type="AlphaFoldDB" id="E5DUF0"/>
<dbReference type="InterPro" id="IPR018201">
    <property type="entry name" value="Ketoacyl_synth_AS"/>
</dbReference>
<evidence type="ECO:0000256" key="1">
    <source>
        <dbReference type="ARBA" id="ARBA00001957"/>
    </source>
</evidence>
<dbReference type="InterPro" id="IPR016039">
    <property type="entry name" value="Thiolase-like"/>
</dbReference>
<dbReference type="InterPro" id="IPR014031">
    <property type="entry name" value="Ketoacyl_synth_C"/>
</dbReference>
<keyword evidence="3" id="KW-0511">Multifunctional enzyme</keyword>
<name>E5DUF0_9NOCA</name>
<dbReference type="SUPFAM" id="SSF53901">
    <property type="entry name" value="Thiolase-like"/>
    <property type="match status" value="1"/>
</dbReference>
<dbReference type="InterPro" id="IPR050091">
    <property type="entry name" value="PKS_NRPS_Biosynth_Enz"/>
</dbReference>
<dbReference type="Gene3D" id="3.40.47.10">
    <property type="match status" value="1"/>
</dbReference>
<dbReference type="Pfam" id="PF08990">
    <property type="entry name" value="Docking"/>
    <property type="match status" value="1"/>
</dbReference>
<dbReference type="GO" id="GO:0030639">
    <property type="term" value="P:polyketide biosynthetic process"/>
    <property type="evidence" value="ECO:0007669"/>
    <property type="project" value="UniProtKB-ARBA"/>
</dbReference>
<comment type="cofactor">
    <cofactor evidence="1">
        <name>pantetheine 4'-phosphate</name>
        <dbReference type="ChEBI" id="CHEBI:47942"/>
    </cofactor>
</comment>
<evidence type="ECO:0000256" key="2">
    <source>
        <dbReference type="ARBA" id="ARBA00022679"/>
    </source>
</evidence>
<dbReference type="CDD" id="cd00833">
    <property type="entry name" value="PKS"/>
    <property type="match status" value="1"/>
</dbReference>
<dbReference type="InterPro" id="IPR014030">
    <property type="entry name" value="Ketoacyl_synth_N"/>
</dbReference>
<dbReference type="FunFam" id="3.40.47.10:FF:000019">
    <property type="entry name" value="Polyketide synthase type I"/>
    <property type="match status" value="1"/>
</dbReference>
<dbReference type="PROSITE" id="PS52004">
    <property type="entry name" value="KS3_2"/>
    <property type="match status" value="1"/>
</dbReference>
<reference evidence="6" key="1">
    <citation type="journal article" date="2010" name="Mol. Biosyst.">
        <title>Moving posttranslational modifications forward to biosynthesize the glycosylated thiopeptide nocathiacin I in Nocardia sp. ATCC202099.</title>
        <authorList>
            <person name="Ding Y."/>
            <person name="Yu Y."/>
            <person name="Pan H."/>
            <person name="Guo H."/>
            <person name="Li Y."/>
            <person name="Liu W."/>
        </authorList>
    </citation>
    <scope>NUCLEOTIDE SEQUENCE</scope>
    <source>
        <strain evidence="6">ATCC 202099</strain>
    </source>
</reference>
<dbReference type="GO" id="GO:0006633">
    <property type="term" value="P:fatty acid biosynthetic process"/>
    <property type="evidence" value="ECO:0007669"/>
    <property type="project" value="InterPro"/>
</dbReference>
<dbReference type="EMBL" id="GU564398">
    <property type="protein sequence ID" value="ADR01054.1"/>
    <property type="molecule type" value="Genomic_DNA"/>
</dbReference>
<protein>
    <submittedName>
        <fullName evidence="6">Noc-11</fullName>
    </submittedName>
</protein>